<dbReference type="EMBL" id="AAUW01000020">
    <property type="protein sequence ID" value="EAV41544.1"/>
    <property type="molecule type" value="Genomic_DNA"/>
</dbReference>
<keyword evidence="9" id="KW-0406">Ion transport</keyword>
<comment type="subcellular location">
    <subcellularLocation>
        <location evidence="2 13">Cell membrane</location>
        <topology evidence="2 13">Multi-pass membrane protein</topology>
    </subcellularLocation>
</comment>
<accession>A0P0D6</accession>
<evidence type="ECO:0000256" key="7">
    <source>
        <dbReference type="ARBA" id="ARBA00022692"/>
    </source>
</evidence>
<evidence type="ECO:0000313" key="15">
    <source>
        <dbReference type="Proteomes" id="UP000004848"/>
    </source>
</evidence>
<evidence type="ECO:0000313" key="14">
    <source>
        <dbReference type="EMBL" id="EAV41544.1"/>
    </source>
</evidence>
<feature type="transmembrane region" description="Helical" evidence="13">
    <location>
        <begin position="74"/>
        <end position="98"/>
    </location>
</feature>
<comment type="function">
    <text evidence="1">Efflux system for nickel and cobalt.</text>
</comment>
<dbReference type="Pfam" id="PF03824">
    <property type="entry name" value="NicO"/>
    <property type="match status" value="1"/>
</dbReference>
<dbReference type="GO" id="GO:0005886">
    <property type="term" value="C:plasma membrane"/>
    <property type="evidence" value="ECO:0007669"/>
    <property type="project" value="UniProtKB-SubCell"/>
</dbReference>
<reference evidence="14 15" key="1">
    <citation type="submission" date="2006-05" db="EMBL/GenBank/DDBJ databases">
        <authorList>
            <person name="King G."/>
            <person name="Ferriera S."/>
            <person name="Johnson J."/>
            <person name="Kravitz S."/>
            <person name="Beeson K."/>
            <person name="Sutton G."/>
            <person name="Rogers Y.-H."/>
            <person name="Friedman R."/>
            <person name="Frazier M."/>
            <person name="Venter J.C."/>
        </authorList>
    </citation>
    <scope>NUCLEOTIDE SEQUENCE [LARGE SCALE GENOMIC DNA]</scope>
    <source>
        <strain evidence="15">ATCC 25650 / DSM 13394 / JCM 20685 / NBRC 16684 / NCIMB 2208 / IAM 12614 / B1</strain>
    </source>
</reference>
<dbReference type="InterPro" id="IPR051224">
    <property type="entry name" value="NiCoT_RcnA"/>
</dbReference>
<keyword evidence="11 13" id="KW-0472">Membrane</keyword>
<keyword evidence="7 13" id="KW-0812">Transmembrane</keyword>
<dbReference type="PANTHER" id="PTHR40659">
    <property type="entry name" value="NICKEL/COBALT EFFLUX SYSTEM RCNA"/>
    <property type="match status" value="1"/>
</dbReference>
<keyword evidence="3" id="KW-0171">Cobalt transport</keyword>
<protein>
    <recommendedName>
        <fullName evidence="13">Nickel/cobalt efflux system</fullName>
    </recommendedName>
</protein>
<evidence type="ECO:0000256" key="4">
    <source>
        <dbReference type="ARBA" id="ARBA00022448"/>
    </source>
</evidence>
<dbReference type="AlphaFoldDB" id="A0P0D6"/>
<dbReference type="GO" id="GO:0006824">
    <property type="term" value="P:cobalt ion transport"/>
    <property type="evidence" value="ECO:0007669"/>
    <property type="project" value="UniProtKB-KW"/>
</dbReference>
<evidence type="ECO:0000256" key="8">
    <source>
        <dbReference type="ARBA" id="ARBA00022989"/>
    </source>
</evidence>
<evidence type="ECO:0000256" key="2">
    <source>
        <dbReference type="ARBA" id="ARBA00004651"/>
    </source>
</evidence>
<organism evidence="14 15">
    <name type="scientific">Roseibium aggregatum (strain ATCC 25650 / DSM 13394 / JCM 20685 / NBRC 16684 / NCIMB 2208 / IAM 12614 / B1)</name>
    <name type="common">Stappia aggregata</name>
    <dbReference type="NCBI Taxonomy" id="384765"/>
    <lineage>
        <taxon>Bacteria</taxon>
        <taxon>Pseudomonadati</taxon>
        <taxon>Pseudomonadota</taxon>
        <taxon>Alphaproteobacteria</taxon>
        <taxon>Hyphomicrobiales</taxon>
        <taxon>Stappiaceae</taxon>
        <taxon>Roseibium</taxon>
    </lineage>
</organism>
<dbReference type="Proteomes" id="UP000004848">
    <property type="component" value="Unassembled WGS sequence"/>
</dbReference>
<dbReference type="PANTHER" id="PTHR40659:SF1">
    <property type="entry name" value="NICKEL_COBALT EFFLUX SYSTEM RCNA"/>
    <property type="match status" value="1"/>
</dbReference>
<evidence type="ECO:0000256" key="3">
    <source>
        <dbReference type="ARBA" id="ARBA00022426"/>
    </source>
</evidence>
<feature type="transmembrane region" description="Helical" evidence="13">
    <location>
        <begin position="35"/>
        <end position="54"/>
    </location>
</feature>
<evidence type="ECO:0000256" key="10">
    <source>
        <dbReference type="ARBA" id="ARBA00023112"/>
    </source>
</evidence>
<dbReference type="eggNOG" id="COG2215">
    <property type="taxonomic scope" value="Bacteria"/>
</dbReference>
<feature type="transmembrane region" description="Helical" evidence="13">
    <location>
        <begin position="118"/>
        <end position="136"/>
    </location>
</feature>
<keyword evidence="10" id="KW-0921">Nickel transport</keyword>
<name>A0P0D6_ROSAI</name>
<proteinExistence type="inferred from homology"/>
<evidence type="ECO:0000256" key="6">
    <source>
        <dbReference type="ARBA" id="ARBA00022596"/>
    </source>
</evidence>
<gene>
    <name evidence="14" type="ORF">SIAM614_30576</name>
</gene>
<evidence type="ECO:0000256" key="11">
    <source>
        <dbReference type="ARBA" id="ARBA00023136"/>
    </source>
</evidence>
<dbReference type="GO" id="GO:0032025">
    <property type="term" value="P:response to cobalt ion"/>
    <property type="evidence" value="ECO:0007669"/>
    <property type="project" value="TreeGrafter"/>
</dbReference>
<evidence type="ECO:0000256" key="13">
    <source>
        <dbReference type="RuleBase" id="RU362101"/>
    </source>
</evidence>
<dbReference type="InterPro" id="IPR011541">
    <property type="entry name" value="Ni/Co_transpt_high_affinity"/>
</dbReference>
<feature type="transmembrane region" description="Helical" evidence="13">
    <location>
        <begin position="224"/>
        <end position="242"/>
    </location>
</feature>
<evidence type="ECO:0000256" key="1">
    <source>
        <dbReference type="ARBA" id="ARBA00002510"/>
    </source>
</evidence>
<keyword evidence="4 13" id="KW-0813">Transport</keyword>
<dbReference type="GO" id="GO:0046583">
    <property type="term" value="F:monoatomic cation efflux transmembrane transporter activity"/>
    <property type="evidence" value="ECO:0007669"/>
    <property type="project" value="TreeGrafter"/>
</dbReference>
<feature type="transmembrane region" description="Helical" evidence="13">
    <location>
        <begin position="176"/>
        <end position="203"/>
    </location>
</feature>
<keyword evidence="8 13" id="KW-1133">Transmembrane helix</keyword>
<comment type="similarity">
    <text evidence="13">Belongs to the NiCoT transporter (TC 2.A.52) family.</text>
</comment>
<sequence>MAGPAAMMDFLISWQRWIYGGVRASLLEFSQSGDLWLLAGMMATGVLFGAIHALTPGHGKTILASYVAGARSSFARAFTVSALLAATHVLTAVLIAFFASQLVERSFVGGGRAPALEMISRVTLIGIGAWLFVRAIRAKPGRKRAEGFWVALTAGLVPCPLTLFVVVAALSQGEPGAGLVFAASMLVGITLTLSAVAGLTVAGQRLFLDVALRNGATISVVSRVLDAAAGCLIMLFAGLQLLG</sequence>
<evidence type="ECO:0000256" key="12">
    <source>
        <dbReference type="ARBA" id="ARBA00023285"/>
    </source>
</evidence>
<keyword evidence="6" id="KW-0533">Nickel</keyword>
<evidence type="ECO:0000256" key="9">
    <source>
        <dbReference type="ARBA" id="ARBA00023065"/>
    </source>
</evidence>
<comment type="caution">
    <text evidence="14">The sequence shown here is derived from an EMBL/GenBank/DDBJ whole genome shotgun (WGS) entry which is preliminary data.</text>
</comment>
<evidence type="ECO:0000256" key="5">
    <source>
        <dbReference type="ARBA" id="ARBA00022475"/>
    </source>
</evidence>
<keyword evidence="12" id="KW-0170">Cobalt</keyword>
<dbReference type="GO" id="GO:0010045">
    <property type="term" value="P:response to nickel cation"/>
    <property type="evidence" value="ECO:0007669"/>
    <property type="project" value="TreeGrafter"/>
</dbReference>
<dbReference type="GO" id="GO:0015099">
    <property type="term" value="F:nickel cation transmembrane transporter activity"/>
    <property type="evidence" value="ECO:0007669"/>
    <property type="project" value="UniProtKB-UniRule"/>
</dbReference>
<keyword evidence="5" id="KW-1003">Cell membrane</keyword>
<feature type="transmembrane region" description="Helical" evidence="13">
    <location>
        <begin position="148"/>
        <end position="170"/>
    </location>
</feature>